<organism evidence="1 2">
    <name type="scientific">Agrocybe chaxingu</name>
    <dbReference type="NCBI Taxonomy" id="84603"/>
    <lineage>
        <taxon>Eukaryota</taxon>
        <taxon>Fungi</taxon>
        <taxon>Dikarya</taxon>
        <taxon>Basidiomycota</taxon>
        <taxon>Agaricomycotina</taxon>
        <taxon>Agaricomycetes</taxon>
        <taxon>Agaricomycetidae</taxon>
        <taxon>Agaricales</taxon>
        <taxon>Agaricineae</taxon>
        <taxon>Strophariaceae</taxon>
        <taxon>Agrocybe</taxon>
    </lineage>
</organism>
<keyword evidence="2" id="KW-1185">Reference proteome</keyword>
<reference evidence="1" key="1">
    <citation type="submission" date="2022-07" db="EMBL/GenBank/DDBJ databases">
        <title>Genome Sequence of Agrocybe chaxingu.</title>
        <authorList>
            <person name="Buettner E."/>
        </authorList>
    </citation>
    <scope>NUCLEOTIDE SEQUENCE</scope>
    <source>
        <strain evidence="1">MP-N11</strain>
    </source>
</reference>
<dbReference type="EMBL" id="JANKHO010001978">
    <property type="protein sequence ID" value="KAJ3496014.1"/>
    <property type="molecule type" value="Genomic_DNA"/>
</dbReference>
<comment type="caution">
    <text evidence="1">The sequence shown here is derived from an EMBL/GenBank/DDBJ whole genome shotgun (WGS) entry which is preliminary data.</text>
</comment>
<sequence>MTKLAPSQPLKTDPAPNFFSTHSVLLSAPFEEVVHVLGRGGEHDRVGRLSPLCTKVELSQQDHVRLPVPAYPDGTRLRDIAVRTAKPEEEGVQGTEDSKPTITRQHFEMEESVPVLFGLFKTKVRIKGTVSWDENAFNAAMASLESGSDAPVELETLYESETESTGILTWKIRTFERVLNNGDEKVKVSERIEGWSPTLIRWVVESKAAKTHRGTMAQGHSADVHSAFQSLRESENGAIDIGAGDSGDDPTIQLLHFQVEEKVLLAFVILCQGTPDGAFAASVVAFKAEDPGLKATTELEPMGISAWLRTFERVVGGGQEKTPISETIEGYSPALIRGRTQAMS</sequence>
<evidence type="ECO:0000313" key="1">
    <source>
        <dbReference type="EMBL" id="KAJ3496014.1"/>
    </source>
</evidence>
<dbReference type="AlphaFoldDB" id="A0A9W8MS14"/>
<gene>
    <name evidence="1" type="ORF">NLJ89_g10539</name>
</gene>
<accession>A0A9W8MS14</accession>
<proteinExistence type="predicted"/>
<name>A0A9W8MS14_9AGAR</name>
<evidence type="ECO:0000313" key="2">
    <source>
        <dbReference type="Proteomes" id="UP001148786"/>
    </source>
</evidence>
<protein>
    <submittedName>
        <fullName evidence="1">Uncharacterized protein</fullName>
    </submittedName>
</protein>
<dbReference type="OrthoDB" id="619536at2759"/>
<dbReference type="Proteomes" id="UP001148786">
    <property type="component" value="Unassembled WGS sequence"/>
</dbReference>